<keyword evidence="2" id="KW-1185">Reference proteome</keyword>
<organism evidence="1 2">
    <name type="scientific">Amborella trichopoda</name>
    <dbReference type="NCBI Taxonomy" id="13333"/>
    <lineage>
        <taxon>Eukaryota</taxon>
        <taxon>Viridiplantae</taxon>
        <taxon>Streptophyta</taxon>
        <taxon>Embryophyta</taxon>
        <taxon>Tracheophyta</taxon>
        <taxon>Spermatophyta</taxon>
        <taxon>Magnoliopsida</taxon>
        <taxon>Amborellales</taxon>
        <taxon>Amborellaceae</taxon>
        <taxon>Amborella</taxon>
    </lineage>
</organism>
<dbReference type="PANTHER" id="PTHR33168">
    <property type="entry name" value="STRESS INDUCED PROTEIN-RELATED"/>
    <property type="match status" value="1"/>
</dbReference>
<dbReference type="AlphaFoldDB" id="U5D3J7"/>
<proteinExistence type="predicted"/>
<reference evidence="2" key="1">
    <citation type="journal article" date="2013" name="Science">
        <title>The Amborella genome and the evolution of flowering plants.</title>
        <authorList>
            <consortium name="Amborella Genome Project"/>
        </authorList>
    </citation>
    <scope>NUCLEOTIDE SEQUENCE [LARGE SCALE GENOMIC DNA]</scope>
</reference>
<accession>U5D3J7</accession>
<sequence>MADDTKSQQSRCASIFSRCLGPGDSQDSGKPTLLHKLKVRAQELPELKDLCRSMIAKIGREGFCRPKATGDFRYDPLSYAMNFDSKEHDDNEDSPNRANFPSRFVAFPRSRERIDESSELSSEISVIS</sequence>
<dbReference type="Gramene" id="ERN14938">
    <property type="protein sequence ID" value="ERN14938"/>
    <property type="gene ID" value="AMTR_s00032p00199850"/>
</dbReference>
<dbReference type="Proteomes" id="UP000017836">
    <property type="component" value="Unassembled WGS sequence"/>
</dbReference>
<evidence type="ECO:0000313" key="2">
    <source>
        <dbReference type="Proteomes" id="UP000017836"/>
    </source>
</evidence>
<protein>
    <submittedName>
        <fullName evidence="1">Uncharacterized protein</fullName>
    </submittedName>
</protein>
<dbReference type="EMBL" id="KI392518">
    <property type="protein sequence ID" value="ERN14938.1"/>
    <property type="molecule type" value="Genomic_DNA"/>
</dbReference>
<dbReference type="HOGENOM" id="CLU_1962528_0_0_1"/>
<evidence type="ECO:0000313" key="1">
    <source>
        <dbReference type="EMBL" id="ERN14938.1"/>
    </source>
</evidence>
<name>U5D3J7_AMBTC</name>
<gene>
    <name evidence="1" type="ORF">AMTR_s00032p00199850</name>
</gene>